<keyword evidence="8" id="KW-1185">Reference proteome</keyword>
<dbReference type="RefSeq" id="WP_142116572.1">
    <property type="nucleotide sequence ID" value="NZ_BOQM01000027.1"/>
</dbReference>
<name>A0A542XS18_SALAC</name>
<dbReference type="GO" id="GO:0003856">
    <property type="term" value="F:3-dehydroquinate synthase activity"/>
    <property type="evidence" value="ECO:0007669"/>
    <property type="project" value="TreeGrafter"/>
</dbReference>
<gene>
    <name evidence="5" type="primary">aroB_2</name>
    <name evidence="6" type="ORF">FB564_3859</name>
    <name evidence="5" type="ORF">Sar04_34220</name>
</gene>
<evidence type="ECO:0000256" key="2">
    <source>
        <dbReference type="ARBA" id="ARBA00023027"/>
    </source>
</evidence>
<sequence>MPRSWKWDAQVARPVEWSTSLYDGLLDLTPGRQPHLFGDLNLSRRRFVTVDDSVWKLYQKDIRGLLDRYHIEWNDPPCLLPGGEDAKTRDGANRIYDEMDAFGVPRFGEPPIAIGGGVLHDVFGLVAGEYRRGVSWDFIGTTLVSAIDAMFALKCGVSAGWKNRVGLYHPARFSMTDARFFRTLEPHHIRDGFAEIVKIAVAGDPILFRILEQHGPRVVAERFRSADDDSEEILSRSISWMMRELKRNPFEGETARASYLGHNISPGLEPTVTHGHAVALDIAWTSMIAWRRGLIGRYVRDRILYLIRSLGLDVWHPAMADTDRLAASLSDTARHRGGRQRIPTPSRLGRVTYLEDVTTDELRRAVEDQHTWEAGDLRADNSSGGGRR</sequence>
<dbReference type="Pfam" id="PF01761">
    <property type="entry name" value="DHQ_synthase"/>
    <property type="match status" value="1"/>
</dbReference>
<dbReference type="InterPro" id="IPR030960">
    <property type="entry name" value="DHQS/DOIS_N"/>
</dbReference>
<evidence type="ECO:0000259" key="3">
    <source>
        <dbReference type="Pfam" id="PF01761"/>
    </source>
</evidence>
<dbReference type="GeneID" id="93773032"/>
<evidence type="ECO:0000313" key="5">
    <source>
        <dbReference type="EMBL" id="GIM86686.1"/>
    </source>
</evidence>
<dbReference type="EMBL" id="BOQM01000027">
    <property type="protein sequence ID" value="GIM86686.1"/>
    <property type="molecule type" value="Genomic_DNA"/>
</dbReference>
<comment type="caution">
    <text evidence="6">The sequence shown here is derived from an EMBL/GenBank/DDBJ whole genome shotgun (WGS) entry which is preliminary data.</text>
</comment>
<comment type="cofactor">
    <cofactor evidence="1">
        <name>NAD(+)</name>
        <dbReference type="ChEBI" id="CHEBI:57540"/>
    </cofactor>
</comment>
<evidence type="ECO:0000256" key="1">
    <source>
        <dbReference type="ARBA" id="ARBA00001911"/>
    </source>
</evidence>
<evidence type="ECO:0000313" key="7">
    <source>
        <dbReference type="Proteomes" id="UP000315983"/>
    </source>
</evidence>
<dbReference type="InterPro" id="IPR056179">
    <property type="entry name" value="DHQS_C"/>
</dbReference>
<evidence type="ECO:0000313" key="6">
    <source>
        <dbReference type="EMBL" id="TQL38656.1"/>
    </source>
</evidence>
<proteinExistence type="predicted"/>
<reference evidence="6 7" key="1">
    <citation type="submission" date="2019-06" db="EMBL/GenBank/DDBJ databases">
        <title>Sequencing the genomes of 1000 actinobacteria strains.</title>
        <authorList>
            <person name="Klenk H.-P."/>
        </authorList>
    </citation>
    <scope>NUCLEOTIDE SEQUENCE [LARGE SCALE GENOMIC DNA]</scope>
    <source>
        <strain evidence="6 7">DSM 44819</strain>
    </source>
</reference>
<protein>
    <submittedName>
        <fullName evidence="6">3-dehydroquinate synthase</fullName>
    </submittedName>
</protein>
<dbReference type="AlphaFoldDB" id="A0A542XS18"/>
<dbReference type="Pfam" id="PF24621">
    <property type="entry name" value="DHQS_C"/>
    <property type="match status" value="1"/>
</dbReference>
<dbReference type="EMBL" id="VFOL01000001">
    <property type="protein sequence ID" value="TQL38656.1"/>
    <property type="molecule type" value="Genomic_DNA"/>
</dbReference>
<dbReference type="InterPro" id="IPR050071">
    <property type="entry name" value="Dehydroquinate_synthase"/>
</dbReference>
<evidence type="ECO:0000259" key="4">
    <source>
        <dbReference type="Pfam" id="PF24621"/>
    </source>
</evidence>
<dbReference type="SUPFAM" id="SSF56796">
    <property type="entry name" value="Dehydroquinate synthase-like"/>
    <property type="match status" value="1"/>
</dbReference>
<dbReference type="Proteomes" id="UP000677457">
    <property type="component" value="Unassembled WGS sequence"/>
</dbReference>
<dbReference type="PANTHER" id="PTHR43622">
    <property type="entry name" value="3-DEHYDROQUINATE SYNTHASE"/>
    <property type="match status" value="1"/>
</dbReference>
<dbReference type="PANTHER" id="PTHR43622:SF3">
    <property type="entry name" value="2-EPI-5-EPI-VALIOLONE SYNTHASE"/>
    <property type="match status" value="1"/>
</dbReference>
<organism evidence="6 7">
    <name type="scientific">Salinispora arenicola</name>
    <dbReference type="NCBI Taxonomy" id="168697"/>
    <lineage>
        <taxon>Bacteria</taxon>
        <taxon>Bacillati</taxon>
        <taxon>Actinomycetota</taxon>
        <taxon>Actinomycetes</taxon>
        <taxon>Micromonosporales</taxon>
        <taxon>Micromonosporaceae</taxon>
        <taxon>Salinispora</taxon>
    </lineage>
</organism>
<feature type="domain" description="3-dehydroquinate synthase C-terminal" evidence="4">
    <location>
        <begin position="192"/>
        <end position="326"/>
    </location>
</feature>
<keyword evidence="2" id="KW-0520">NAD</keyword>
<feature type="domain" description="3-dehydroquinate synthase N-terminal" evidence="3">
    <location>
        <begin position="79"/>
        <end position="190"/>
    </location>
</feature>
<dbReference type="Gene3D" id="1.20.1090.10">
    <property type="entry name" value="Dehydroquinate synthase-like - alpha domain"/>
    <property type="match status" value="1"/>
</dbReference>
<dbReference type="Gene3D" id="3.40.50.1970">
    <property type="match status" value="1"/>
</dbReference>
<accession>A0A542XS18</accession>
<reference evidence="5 8" key="2">
    <citation type="submission" date="2021-03" db="EMBL/GenBank/DDBJ databases">
        <title>Whole genome shotgun sequence of Salinispora arenicola NBRC 105043.</title>
        <authorList>
            <person name="Komaki H."/>
            <person name="Tamura T."/>
        </authorList>
    </citation>
    <scope>NUCLEOTIDE SEQUENCE [LARGE SCALE GENOMIC DNA]</scope>
    <source>
        <strain evidence="5 8">NBRC 105043</strain>
    </source>
</reference>
<evidence type="ECO:0000313" key="8">
    <source>
        <dbReference type="Proteomes" id="UP000677457"/>
    </source>
</evidence>
<dbReference type="Proteomes" id="UP000315983">
    <property type="component" value="Unassembled WGS sequence"/>
</dbReference>